<dbReference type="Proteomes" id="UP000019030">
    <property type="component" value="Chromosome"/>
</dbReference>
<dbReference type="InterPro" id="IPR038765">
    <property type="entry name" value="Papain-like_cys_pep_sf"/>
</dbReference>
<dbReference type="STRING" id="1441930.Z042_25585"/>
<evidence type="ECO:0000313" key="6">
    <source>
        <dbReference type="EMBL" id="AJW28983.1"/>
    </source>
</evidence>
<evidence type="ECO:0000256" key="1">
    <source>
        <dbReference type="ARBA" id="ARBA00007074"/>
    </source>
</evidence>
<keyword evidence="7" id="KW-1185">Reference proteome</keyword>
<comment type="similarity">
    <text evidence="1">Belongs to the peptidase C40 family.</text>
</comment>
<dbReference type="KEGG" id="sfo:Z042_25585"/>
<evidence type="ECO:0000259" key="5">
    <source>
        <dbReference type="PROSITE" id="PS51935"/>
    </source>
</evidence>
<evidence type="ECO:0000256" key="2">
    <source>
        <dbReference type="ARBA" id="ARBA00022670"/>
    </source>
</evidence>
<proteinExistence type="inferred from homology"/>
<sequence>MLASCFVSEAKTKSLTKQDKAAAERRINHEKLMLKARKRLSTVPITPVQKEREAEKKQAERLRNHEKLAMHARRKPGHLSRSQALWKGTQEEKRLEQLTPKLETSLEAVIARLKKQIGKPYVWGGQSPSEGFDCSGLVYYAYNHVLNRKLPRTTNEMYQDQRLKPVRQNKLQSGDLIFFNINAHPGAYADHVGVYLGSGKFIEAPRTGLNVQISELNNDYWQKRYLGSRRILTHDAVL</sequence>
<dbReference type="Gene3D" id="3.90.1720.10">
    <property type="entry name" value="endopeptidase domain like (from Nostoc punctiforme)"/>
    <property type="match status" value="1"/>
</dbReference>
<dbReference type="PROSITE" id="PS51935">
    <property type="entry name" value="NLPC_P60"/>
    <property type="match status" value="1"/>
</dbReference>
<organism evidence="6 7">
    <name type="scientific">Chania multitudinisentens RB-25</name>
    <dbReference type="NCBI Taxonomy" id="1441930"/>
    <lineage>
        <taxon>Bacteria</taxon>
        <taxon>Pseudomonadati</taxon>
        <taxon>Pseudomonadota</taxon>
        <taxon>Gammaproteobacteria</taxon>
        <taxon>Enterobacterales</taxon>
        <taxon>Yersiniaceae</taxon>
        <taxon>Chania</taxon>
    </lineage>
</organism>
<dbReference type="SUPFAM" id="SSF54001">
    <property type="entry name" value="Cysteine proteinases"/>
    <property type="match status" value="1"/>
</dbReference>
<keyword evidence="2" id="KW-0645">Protease</keyword>
<keyword evidence="4" id="KW-0788">Thiol protease</keyword>
<dbReference type="PANTHER" id="PTHR47053:SF1">
    <property type="entry name" value="MUREIN DD-ENDOPEPTIDASE MEPH-RELATED"/>
    <property type="match status" value="1"/>
</dbReference>
<reference evidence="6 7" key="2">
    <citation type="submission" date="2015-03" db="EMBL/GenBank/DDBJ databases">
        <authorList>
            <person name="Chan K.-G."/>
        </authorList>
    </citation>
    <scope>NUCLEOTIDE SEQUENCE [LARGE SCALE GENOMIC DNA]</scope>
    <source>
        <strain evidence="6 7">RB-25</strain>
    </source>
</reference>
<dbReference type="AlphaFoldDB" id="A0A0D4ZYM8"/>
<evidence type="ECO:0000313" key="7">
    <source>
        <dbReference type="Proteomes" id="UP000019030"/>
    </source>
</evidence>
<evidence type="ECO:0000256" key="4">
    <source>
        <dbReference type="ARBA" id="ARBA00022807"/>
    </source>
</evidence>
<dbReference type="GO" id="GO:0008234">
    <property type="term" value="F:cysteine-type peptidase activity"/>
    <property type="evidence" value="ECO:0007669"/>
    <property type="project" value="UniProtKB-KW"/>
</dbReference>
<dbReference type="HOGENOM" id="CLU_016043_2_1_6"/>
<keyword evidence="3" id="KW-0378">Hydrolase</keyword>
<dbReference type="PANTHER" id="PTHR47053">
    <property type="entry name" value="MUREIN DD-ENDOPEPTIDASE MEPH-RELATED"/>
    <property type="match status" value="1"/>
</dbReference>
<feature type="domain" description="NlpC/P60" evidence="5">
    <location>
        <begin position="103"/>
        <end position="232"/>
    </location>
</feature>
<dbReference type="InterPro" id="IPR000064">
    <property type="entry name" value="NLP_P60_dom"/>
</dbReference>
<dbReference type="EMBL" id="CP007044">
    <property type="protein sequence ID" value="AJW28983.1"/>
    <property type="molecule type" value="Genomic_DNA"/>
</dbReference>
<dbReference type="InterPro" id="IPR051202">
    <property type="entry name" value="Peptidase_C40"/>
</dbReference>
<dbReference type="eggNOG" id="COG0791">
    <property type="taxonomic scope" value="Bacteria"/>
</dbReference>
<name>A0A0D4ZYM8_9GAMM</name>
<dbReference type="Pfam" id="PF00877">
    <property type="entry name" value="NLPC_P60"/>
    <property type="match status" value="1"/>
</dbReference>
<protein>
    <recommendedName>
        <fullName evidence="5">NlpC/P60 domain-containing protein</fullName>
    </recommendedName>
</protein>
<gene>
    <name evidence="6" type="ORF">Z042_25585</name>
</gene>
<evidence type="ECO:0000256" key="3">
    <source>
        <dbReference type="ARBA" id="ARBA00022801"/>
    </source>
</evidence>
<accession>A0A0D4ZYM8</accession>
<dbReference type="GO" id="GO:0006508">
    <property type="term" value="P:proteolysis"/>
    <property type="evidence" value="ECO:0007669"/>
    <property type="project" value="UniProtKB-KW"/>
</dbReference>
<reference evidence="6 7" key="1">
    <citation type="submission" date="2014-01" db="EMBL/GenBank/DDBJ databases">
        <title>Isolation of Serratia multitudinisentens RB-25 from Ex-Landfill site.</title>
        <authorList>
            <person name="Robson E.H.J."/>
        </authorList>
    </citation>
    <scope>NUCLEOTIDE SEQUENCE [LARGE SCALE GENOMIC DNA]</scope>
    <source>
        <strain evidence="6 7">RB-25</strain>
    </source>
</reference>